<evidence type="ECO:0000256" key="3">
    <source>
        <dbReference type="ARBA" id="ARBA00022833"/>
    </source>
</evidence>
<accession>A0A0D2NQG4</accession>
<evidence type="ECO:0000259" key="5">
    <source>
        <dbReference type="PROSITE" id="PS50865"/>
    </source>
</evidence>
<dbReference type="SUPFAM" id="SSF144232">
    <property type="entry name" value="HIT/MYND zinc finger-like"/>
    <property type="match status" value="1"/>
</dbReference>
<sequence length="480" mass="52812">MSNIEELVKAFNALPRGPLVPSGVFPNEWHFDVRYIPPLGKELPSHVLYICHPKLAFTYVGRLPLDGPAADSLSFFPESVDDIAPEVAKGLLFAFIHNLGERRVWSLRGAKASAPWKLTSEDRALAPAVARELKKIGVTAPELHEILLTPKGTYDEAHFAFEDMFNDVKRTCGLRGADYDCILTPWSVSFHDLRPPARRPFSLETADGRLKLRLEYITRVERARPRTRTNLDLHAFLAHNAQGLLDALIVQHTDRPAHVAKVVAEAGEAEAALDYGTRLLVGLDTALDIRLARHYLARAAMAPDAPDIIRAIAHGQMVSTYTVTGDGNLRARYSLAASFHSNAAAVLTRKIDPKLVICENVVDFLKMISDLRGPHVEQMNFFLKDARKARDVRGTAAAAQRRGAVAGPSRRRLTCPVPHRCAASGCKNEASPGTRLARCSGPCDADMKPGYCSTQCQKADWKNHKTFCRPGAGCSVFAED</sequence>
<name>A0A0D2NQG4_HYPSF</name>
<organism evidence="6 7">
    <name type="scientific">Hypholoma sublateritium (strain FD-334 SS-4)</name>
    <dbReference type="NCBI Taxonomy" id="945553"/>
    <lineage>
        <taxon>Eukaryota</taxon>
        <taxon>Fungi</taxon>
        <taxon>Dikarya</taxon>
        <taxon>Basidiomycota</taxon>
        <taxon>Agaricomycotina</taxon>
        <taxon>Agaricomycetes</taxon>
        <taxon>Agaricomycetidae</taxon>
        <taxon>Agaricales</taxon>
        <taxon>Agaricineae</taxon>
        <taxon>Strophariaceae</taxon>
        <taxon>Hypholoma</taxon>
    </lineage>
</organism>
<keyword evidence="3" id="KW-0862">Zinc</keyword>
<dbReference type="STRING" id="945553.A0A0D2NQG4"/>
<proteinExistence type="predicted"/>
<protein>
    <recommendedName>
        <fullName evidence="5">MYND-type domain-containing protein</fullName>
    </recommendedName>
</protein>
<dbReference type="AlphaFoldDB" id="A0A0D2NQG4"/>
<dbReference type="Pfam" id="PF01753">
    <property type="entry name" value="zf-MYND"/>
    <property type="match status" value="1"/>
</dbReference>
<evidence type="ECO:0000313" key="6">
    <source>
        <dbReference type="EMBL" id="KJA21024.1"/>
    </source>
</evidence>
<evidence type="ECO:0000256" key="2">
    <source>
        <dbReference type="ARBA" id="ARBA00022771"/>
    </source>
</evidence>
<dbReference type="Gene3D" id="6.10.140.2220">
    <property type="match status" value="1"/>
</dbReference>
<dbReference type="PROSITE" id="PS50865">
    <property type="entry name" value="ZF_MYND_2"/>
    <property type="match status" value="1"/>
</dbReference>
<gene>
    <name evidence="6" type="ORF">HYPSUDRAFT_55688</name>
</gene>
<dbReference type="OMA" id="FDVRYIP"/>
<reference evidence="7" key="1">
    <citation type="submission" date="2014-04" db="EMBL/GenBank/DDBJ databases">
        <title>Evolutionary Origins and Diversification of the Mycorrhizal Mutualists.</title>
        <authorList>
            <consortium name="DOE Joint Genome Institute"/>
            <consortium name="Mycorrhizal Genomics Consortium"/>
            <person name="Kohler A."/>
            <person name="Kuo A."/>
            <person name="Nagy L.G."/>
            <person name="Floudas D."/>
            <person name="Copeland A."/>
            <person name="Barry K.W."/>
            <person name="Cichocki N."/>
            <person name="Veneault-Fourrey C."/>
            <person name="LaButti K."/>
            <person name="Lindquist E.A."/>
            <person name="Lipzen A."/>
            <person name="Lundell T."/>
            <person name="Morin E."/>
            <person name="Murat C."/>
            <person name="Riley R."/>
            <person name="Ohm R."/>
            <person name="Sun H."/>
            <person name="Tunlid A."/>
            <person name="Henrissat B."/>
            <person name="Grigoriev I.V."/>
            <person name="Hibbett D.S."/>
            <person name="Martin F."/>
        </authorList>
    </citation>
    <scope>NUCLEOTIDE SEQUENCE [LARGE SCALE GENOMIC DNA]</scope>
    <source>
        <strain evidence="7">FD-334 SS-4</strain>
    </source>
</reference>
<dbReference type="EMBL" id="KN817561">
    <property type="protein sequence ID" value="KJA21024.1"/>
    <property type="molecule type" value="Genomic_DNA"/>
</dbReference>
<keyword evidence="7" id="KW-1185">Reference proteome</keyword>
<evidence type="ECO:0000313" key="7">
    <source>
        <dbReference type="Proteomes" id="UP000054270"/>
    </source>
</evidence>
<keyword evidence="2 4" id="KW-0863">Zinc-finger</keyword>
<keyword evidence="1" id="KW-0479">Metal-binding</keyword>
<dbReference type="OrthoDB" id="432970at2759"/>
<evidence type="ECO:0000256" key="1">
    <source>
        <dbReference type="ARBA" id="ARBA00022723"/>
    </source>
</evidence>
<dbReference type="GO" id="GO:0008270">
    <property type="term" value="F:zinc ion binding"/>
    <property type="evidence" value="ECO:0007669"/>
    <property type="project" value="UniProtKB-KW"/>
</dbReference>
<evidence type="ECO:0000256" key="4">
    <source>
        <dbReference type="PROSITE-ProRule" id="PRU00134"/>
    </source>
</evidence>
<feature type="domain" description="MYND-type" evidence="5">
    <location>
        <begin position="423"/>
        <end position="468"/>
    </location>
</feature>
<dbReference type="Proteomes" id="UP000054270">
    <property type="component" value="Unassembled WGS sequence"/>
</dbReference>
<dbReference type="InterPro" id="IPR002893">
    <property type="entry name" value="Znf_MYND"/>
</dbReference>